<accession>A0A7X2MXG7</accession>
<evidence type="ECO:0000256" key="5">
    <source>
        <dbReference type="ARBA" id="ARBA00022960"/>
    </source>
</evidence>
<feature type="transmembrane region" description="Helical" evidence="8">
    <location>
        <begin position="64"/>
        <end position="87"/>
    </location>
</feature>
<evidence type="ECO:0000256" key="7">
    <source>
        <dbReference type="ARBA" id="ARBA00023136"/>
    </source>
</evidence>
<feature type="transmembrane region" description="Helical" evidence="8">
    <location>
        <begin position="21"/>
        <end position="44"/>
    </location>
</feature>
<dbReference type="InterPro" id="IPR017225">
    <property type="entry name" value="Cell_shape_determin_MreD_prd"/>
</dbReference>
<dbReference type="RefSeq" id="WP_154530739.1">
    <property type="nucleotide sequence ID" value="NZ_JAQXTV010000084.1"/>
</dbReference>
<feature type="transmembrane region" description="Helical" evidence="8">
    <location>
        <begin position="130"/>
        <end position="149"/>
    </location>
</feature>
<name>A0A7X2MXG7_9CLOT</name>
<dbReference type="GO" id="GO:0008360">
    <property type="term" value="P:regulation of cell shape"/>
    <property type="evidence" value="ECO:0007669"/>
    <property type="project" value="UniProtKB-KW"/>
</dbReference>
<keyword evidence="6 8" id="KW-1133">Transmembrane helix</keyword>
<evidence type="ECO:0000313" key="9">
    <source>
        <dbReference type="EMBL" id="MSR90859.1"/>
    </source>
</evidence>
<comment type="subcellular location">
    <subcellularLocation>
        <location evidence="1">Cell membrane</location>
        <topology evidence="1">Multi-pass membrane protein</topology>
    </subcellularLocation>
</comment>
<dbReference type="GO" id="GO:0005886">
    <property type="term" value="C:plasma membrane"/>
    <property type="evidence" value="ECO:0007669"/>
    <property type="project" value="UniProtKB-SubCell"/>
</dbReference>
<dbReference type="NCBIfam" id="TIGR03426">
    <property type="entry name" value="shape_MreD"/>
    <property type="match status" value="1"/>
</dbReference>
<keyword evidence="7 8" id="KW-0472">Membrane</keyword>
<comment type="similarity">
    <text evidence="2">Belongs to the MreD family.</text>
</comment>
<comment type="caution">
    <text evidence="9">The sequence shown here is derived from an EMBL/GenBank/DDBJ whole genome shotgun (WGS) entry which is preliminary data.</text>
</comment>
<dbReference type="AlphaFoldDB" id="A0A7X2MXG7"/>
<evidence type="ECO:0000256" key="3">
    <source>
        <dbReference type="ARBA" id="ARBA00022475"/>
    </source>
</evidence>
<sequence length="166" mass="18662">MKKVILAAICLGLFIIDNTMMPFLSVFGVMPSLLFCFVISFSIINGEADAIFVGAISGIIQDIYFPNVFGVNALCNLIICYIAAVVGHNIFTNRKMVPIFISGAAAIVKYILVFLIMRVIGITILLDRKMIIMAVLNMIVTFFIYYSVFDLCKKEFMKKQWNFAEK</sequence>
<evidence type="ECO:0000256" key="2">
    <source>
        <dbReference type="ARBA" id="ARBA00007776"/>
    </source>
</evidence>
<dbReference type="Pfam" id="PF04093">
    <property type="entry name" value="MreD"/>
    <property type="match status" value="1"/>
</dbReference>
<evidence type="ECO:0000313" key="10">
    <source>
        <dbReference type="Proteomes" id="UP000460287"/>
    </source>
</evidence>
<dbReference type="EMBL" id="VULX01000005">
    <property type="protein sequence ID" value="MSR90859.1"/>
    <property type="molecule type" value="Genomic_DNA"/>
</dbReference>
<keyword evidence="10" id="KW-1185">Reference proteome</keyword>
<keyword evidence="5" id="KW-0133">Cell shape</keyword>
<evidence type="ECO:0000256" key="6">
    <source>
        <dbReference type="ARBA" id="ARBA00022989"/>
    </source>
</evidence>
<evidence type="ECO:0000256" key="1">
    <source>
        <dbReference type="ARBA" id="ARBA00004651"/>
    </source>
</evidence>
<feature type="transmembrane region" description="Helical" evidence="8">
    <location>
        <begin position="99"/>
        <end position="124"/>
    </location>
</feature>
<keyword evidence="3" id="KW-1003">Cell membrane</keyword>
<dbReference type="Proteomes" id="UP000460287">
    <property type="component" value="Unassembled WGS sequence"/>
</dbReference>
<dbReference type="InterPro" id="IPR007227">
    <property type="entry name" value="Cell_shape_determining_MreD"/>
</dbReference>
<proteinExistence type="inferred from homology"/>
<protein>
    <submittedName>
        <fullName evidence="9">Rod shape-determining protein MreD</fullName>
    </submittedName>
</protein>
<organism evidence="9 10">
    <name type="scientific">Inconstantimicrobium porci</name>
    <dbReference type="NCBI Taxonomy" id="2652291"/>
    <lineage>
        <taxon>Bacteria</taxon>
        <taxon>Bacillati</taxon>
        <taxon>Bacillota</taxon>
        <taxon>Clostridia</taxon>
        <taxon>Eubacteriales</taxon>
        <taxon>Clostridiaceae</taxon>
        <taxon>Inconstantimicrobium</taxon>
    </lineage>
</organism>
<gene>
    <name evidence="9" type="primary">mreD</name>
    <name evidence="9" type="ORF">FYJ33_05380</name>
</gene>
<reference evidence="9 10" key="1">
    <citation type="submission" date="2019-08" db="EMBL/GenBank/DDBJ databases">
        <title>In-depth cultivation of the pig gut microbiome towards novel bacterial diversity and tailored functional studies.</title>
        <authorList>
            <person name="Wylensek D."/>
            <person name="Hitch T.C.A."/>
            <person name="Clavel T."/>
        </authorList>
    </citation>
    <scope>NUCLEOTIDE SEQUENCE [LARGE SCALE GENOMIC DNA]</scope>
    <source>
        <strain evidence="9 10">WCA-383-APC-5B</strain>
    </source>
</reference>
<dbReference type="PIRSF" id="PIRSF037497">
    <property type="entry name" value="MreD_Clostridium/Treponema_prd"/>
    <property type="match status" value="1"/>
</dbReference>
<keyword evidence="4 8" id="KW-0812">Transmembrane</keyword>
<evidence type="ECO:0000256" key="8">
    <source>
        <dbReference type="SAM" id="Phobius"/>
    </source>
</evidence>
<evidence type="ECO:0000256" key="4">
    <source>
        <dbReference type="ARBA" id="ARBA00022692"/>
    </source>
</evidence>